<keyword evidence="2" id="KW-1185">Reference proteome</keyword>
<accession>A0ACB9NEJ7</accession>
<evidence type="ECO:0000313" key="1">
    <source>
        <dbReference type="EMBL" id="KAI4334406.1"/>
    </source>
</evidence>
<protein>
    <submittedName>
        <fullName evidence="1">Uncharacterized protein</fullName>
    </submittedName>
</protein>
<comment type="caution">
    <text evidence="1">The sequence shown here is derived from an EMBL/GenBank/DDBJ whole genome shotgun (WGS) entry which is preliminary data.</text>
</comment>
<evidence type="ECO:0000313" key="2">
    <source>
        <dbReference type="Proteomes" id="UP000828941"/>
    </source>
</evidence>
<dbReference type="Proteomes" id="UP000828941">
    <property type="component" value="Chromosome 7"/>
</dbReference>
<proteinExistence type="predicted"/>
<organism evidence="1 2">
    <name type="scientific">Bauhinia variegata</name>
    <name type="common">Purple orchid tree</name>
    <name type="synonym">Phanera variegata</name>
    <dbReference type="NCBI Taxonomy" id="167791"/>
    <lineage>
        <taxon>Eukaryota</taxon>
        <taxon>Viridiplantae</taxon>
        <taxon>Streptophyta</taxon>
        <taxon>Embryophyta</taxon>
        <taxon>Tracheophyta</taxon>
        <taxon>Spermatophyta</taxon>
        <taxon>Magnoliopsida</taxon>
        <taxon>eudicotyledons</taxon>
        <taxon>Gunneridae</taxon>
        <taxon>Pentapetalae</taxon>
        <taxon>rosids</taxon>
        <taxon>fabids</taxon>
        <taxon>Fabales</taxon>
        <taxon>Fabaceae</taxon>
        <taxon>Cercidoideae</taxon>
        <taxon>Cercideae</taxon>
        <taxon>Bauhiniinae</taxon>
        <taxon>Bauhinia</taxon>
    </lineage>
</organism>
<dbReference type="EMBL" id="CM039432">
    <property type="protein sequence ID" value="KAI4334406.1"/>
    <property type="molecule type" value="Genomic_DNA"/>
</dbReference>
<gene>
    <name evidence="1" type="ORF">L6164_019104</name>
</gene>
<sequence length="168" mass="17018">MADSAKFSFLLFLLVISFSADITVSVDSPQISPSPSSLLSHSGAESPSTGAPAPRVDAPQHAPASSPLPSSPPSPPPENPSPGSSPAPGSSQSPAPKDSSEVNHTGINDTTSKEDDSSGGMSGGKKAGIAIGVIVAAGVVGLAALVYKKRQQNIRRSQYGYAARRELL</sequence>
<reference evidence="1 2" key="1">
    <citation type="journal article" date="2022" name="DNA Res.">
        <title>Chromosomal-level genome assembly of the orchid tree Bauhinia variegata (Leguminosae; Cercidoideae) supports the allotetraploid origin hypothesis of Bauhinia.</title>
        <authorList>
            <person name="Zhong Y."/>
            <person name="Chen Y."/>
            <person name="Zheng D."/>
            <person name="Pang J."/>
            <person name="Liu Y."/>
            <person name="Luo S."/>
            <person name="Meng S."/>
            <person name="Qian L."/>
            <person name="Wei D."/>
            <person name="Dai S."/>
            <person name="Zhou R."/>
        </authorList>
    </citation>
    <scope>NUCLEOTIDE SEQUENCE [LARGE SCALE GENOMIC DNA]</scope>
    <source>
        <strain evidence="1">BV-YZ2020</strain>
    </source>
</reference>
<name>A0ACB9NEJ7_BAUVA</name>